<evidence type="ECO:0000313" key="2">
    <source>
        <dbReference type="EMBL" id="GHO59981.1"/>
    </source>
</evidence>
<gene>
    <name evidence="2" type="ORF">KSB_84560</name>
</gene>
<dbReference type="Pfam" id="PF16684">
    <property type="entry name" value="ResT-TelK_cat"/>
    <property type="match status" value="1"/>
</dbReference>
<sequence length="589" mass="67789">MPKIPGWERDYWQGVLPQVERLAHERNEPALAQLAKEVFAYWREERHLSESSIRNPLTNLRNQIKHLPLTEQNSYLTDSGQREHLALKYVRLTQQEWVQLNAPARQKLDERLGDSLPLKEVDVLVERGTRLLSSHNPAEVAVGLALCCGRRFIEVMKTAVFEPKTAYTLWFRGQVKGRSREQAYEIPTLAPAALVLEGIARLRQLVDAHEEEQSIRARYGQAVREAADRHFHDLVPVRDEERDALYTHLLRSVYATVAVSWYAPEQVKAIAYIAEIQGHRLVTTAERHPGAGKVGEEDVEQQQRNYASALHYFDYVVVASDGTIDRRQGRKLGEPGVEVLEIFQPKEKGVRKEPKLEGRPLKKKKGKRKEGATFSLIRLAIPTRDRFDDLSERMVPYPQDQDEVVRNLMDGYEAATKAATPLPQPTEPLAWTIDALDVSAQQLQEIRTYLLSQQVTDLRALVTSWLLHEAEKMKQEGPHFAAMPTSQLSRYRQEGATKERLRRAIYAIMQWNRANEPRRRWFLNVSLLKALAGGRKDLIGAVLKEHQAEVDQHHQEFNIPRGYNKHTELVQEDIQLPEEPDAYPWNRSR</sequence>
<comment type="caution">
    <text evidence="2">The sequence shown here is derived from an EMBL/GenBank/DDBJ whole genome shotgun (WGS) entry which is preliminary data.</text>
</comment>
<feature type="domain" description="Telomere resolvase ResT/TelK catalytic" evidence="1">
    <location>
        <begin position="117"/>
        <end position="285"/>
    </location>
</feature>
<accession>A0ABQ3V479</accession>
<organism evidence="2 3">
    <name type="scientific">Ktedonobacter robiniae</name>
    <dbReference type="NCBI Taxonomy" id="2778365"/>
    <lineage>
        <taxon>Bacteria</taxon>
        <taxon>Bacillati</taxon>
        <taxon>Chloroflexota</taxon>
        <taxon>Ktedonobacteria</taxon>
        <taxon>Ktedonobacterales</taxon>
        <taxon>Ktedonobacteraceae</taxon>
        <taxon>Ktedonobacter</taxon>
    </lineage>
</organism>
<proteinExistence type="predicted"/>
<dbReference type="RefSeq" id="WP_201376106.1">
    <property type="nucleotide sequence ID" value="NZ_BNJG01000003.1"/>
</dbReference>
<dbReference type="Proteomes" id="UP000654345">
    <property type="component" value="Unassembled WGS sequence"/>
</dbReference>
<dbReference type="InterPro" id="IPR032047">
    <property type="entry name" value="ResT/TelK_cat"/>
</dbReference>
<dbReference type="EMBL" id="BNJG01000003">
    <property type="protein sequence ID" value="GHO59981.1"/>
    <property type="molecule type" value="Genomic_DNA"/>
</dbReference>
<dbReference type="Gene3D" id="1.10.443.30">
    <property type="entry name" value="Telomere resolvase"/>
    <property type="match status" value="1"/>
</dbReference>
<dbReference type="InterPro" id="IPR038280">
    <property type="entry name" value="ResT/TelK_cat_sf"/>
</dbReference>
<protein>
    <recommendedName>
        <fullName evidence="1">Telomere resolvase ResT/TelK catalytic domain-containing protein</fullName>
    </recommendedName>
</protein>
<evidence type="ECO:0000313" key="3">
    <source>
        <dbReference type="Proteomes" id="UP000654345"/>
    </source>
</evidence>
<reference evidence="2 3" key="1">
    <citation type="journal article" date="2021" name="Int. J. Syst. Evol. Microbiol.">
        <title>Reticulibacter mediterranei gen. nov., sp. nov., within the new family Reticulibacteraceae fam. nov., and Ktedonospora formicarum gen. nov., sp. nov., Ktedonobacter robiniae sp. nov., Dictyobacter formicarum sp. nov. and Dictyobacter arantiisoli sp. nov., belonging to the class Ktedonobacteria.</title>
        <authorList>
            <person name="Yabe S."/>
            <person name="Zheng Y."/>
            <person name="Wang C.M."/>
            <person name="Sakai Y."/>
            <person name="Abe K."/>
            <person name="Yokota A."/>
            <person name="Donadio S."/>
            <person name="Cavaletti L."/>
            <person name="Monciardini P."/>
        </authorList>
    </citation>
    <scope>NUCLEOTIDE SEQUENCE [LARGE SCALE GENOMIC DNA]</scope>
    <source>
        <strain evidence="2 3">SOSP1-30</strain>
    </source>
</reference>
<name>A0ABQ3V479_9CHLR</name>
<evidence type="ECO:0000259" key="1">
    <source>
        <dbReference type="Pfam" id="PF16684"/>
    </source>
</evidence>
<keyword evidence="3" id="KW-1185">Reference proteome</keyword>